<dbReference type="Pfam" id="PF13830">
    <property type="entry name" value="DUF4192"/>
    <property type="match status" value="1"/>
</dbReference>
<name>A0ABT9RXS3_9MICC</name>
<organism evidence="1 2">
    <name type="scientific">Pseudarthrobacter enclensis</name>
    <dbReference type="NCBI Taxonomy" id="993070"/>
    <lineage>
        <taxon>Bacteria</taxon>
        <taxon>Bacillati</taxon>
        <taxon>Actinomycetota</taxon>
        <taxon>Actinomycetes</taxon>
        <taxon>Micrococcales</taxon>
        <taxon>Micrococcaceae</taxon>
        <taxon>Pseudarthrobacter</taxon>
    </lineage>
</organism>
<evidence type="ECO:0000313" key="2">
    <source>
        <dbReference type="Proteomes" id="UP001226577"/>
    </source>
</evidence>
<evidence type="ECO:0008006" key="3">
    <source>
        <dbReference type="Google" id="ProtNLM"/>
    </source>
</evidence>
<dbReference type="Proteomes" id="UP001226577">
    <property type="component" value="Unassembled WGS sequence"/>
</dbReference>
<protein>
    <recommendedName>
        <fullName evidence="3">DUF4192 domain-containing protein</fullName>
    </recommendedName>
</protein>
<dbReference type="EMBL" id="JAUSRE010000022">
    <property type="protein sequence ID" value="MDP9890042.1"/>
    <property type="molecule type" value="Genomic_DNA"/>
</dbReference>
<evidence type="ECO:0000313" key="1">
    <source>
        <dbReference type="EMBL" id="MDP9890042.1"/>
    </source>
</evidence>
<keyword evidence="2" id="KW-1185">Reference proteome</keyword>
<comment type="caution">
    <text evidence="1">The sequence shown here is derived from an EMBL/GenBank/DDBJ whole genome shotgun (WGS) entry which is preliminary data.</text>
</comment>
<gene>
    <name evidence="1" type="ORF">J2X98_003654</name>
</gene>
<dbReference type="InterPro" id="IPR025447">
    <property type="entry name" value="DUF4192"/>
</dbReference>
<accession>A0ABT9RXS3</accession>
<reference evidence="1 2" key="1">
    <citation type="submission" date="2023-07" db="EMBL/GenBank/DDBJ databases">
        <title>Sorghum-associated microbial communities from plants grown in Nebraska, USA.</title>
        <authorList>
            <person name="Schachtman D."/>
        </authorList>
    </citation>
    <scope>NUCLEOTIDE SEQUENCE [LARGE SCALE GENOMIC DNA]</scope>
    <source>
        <strain evidence="1 2">CC222</strain>
    </source>
</reference>
<sequence length="351" mass="38902">MNDHITVSTAADMLAYFPHSLGFEPRESFGFISLQGAKVNASLRMDIPDESVNPTDYAQTVTHYLLSDEGATGFLMLVYTNEPAADPAPGAKPYSDYAKAISTEAEKAGLSLRGGWLITDAGWTTYFCEDPACCRMQPLSSIRDSAVNAELVYRGSVKRADRATVPAFTGSESTHADIWETAARYPMIDGLDFDHPDMREARRAWHEALGTTPEEPEAVELLAALQCKPIRDRIFADAICPTEDPTTYMQVMIGRFEGRPDWSRVEATEDLLMHLLTFAPSDTRTPVFCFLGWLRWYKGQSSLAAAYIAQGLEEDPTHRLALLLMQLLKLGTVPEAAKKPSTSYPASFNRR</sequence>
<dbReference type="RefSeq" id="WP_306971308.1">
    <property type="nucleotide sequence ID" value="NZ_JAUSRE010000022.1"/>
</dbReference>
<proteinExistence type="predicted"/>